<evidence type="ECO:0000313" key="2">
    <source>
        <dbReference type="EMBL" id="OVF07525.1"/>
    </source>
</evidence>
<feature type="compositionally biased region" description="Basic and acidic residues" evidence="1">
    <location>
        <begin position="88"/>
        <end position="103"/>
    </location>
</feature>
<evidence type="ECO:0000256" key="1">
    <source>
        <dbReference type="SAM" id="MobiDB-lite"/>
    </source>
</evidence>
<accession>A0AA91PXV0</accession>
<dbReference type="KEGG" id="clus:A9F13_12g00440"/>
<dbReference type="EMBL" id="LYUB02000012">
    <property type="protein sequence ID" value="OVF07525.1"/>
    <property type="molecule type" value="Genomic_DNA"/>
</dbReference>
<dbReference type="AlphaFoldDB" id="A0AA91PXV0"/>
<gene>
    <name evidence="2" type="ORF">A9F13_12g00440</name>
</gene>
<feature type="region of interest" description="Disordered" evidence="1">
    <location>
        <begin position="40"/>
        <end position="103"/>
    </location>
</feature>
<reference evidence="2 3" key="1">
    <citation type="submission" date="2017-04" db="EMBL/GenBank/DDBJ databases">
        <title>Draft genome of the yeast Clavispora lusitaniae type strain CBS 6936.</title>
        <authorList>
            <person name="Durrens P."/>
            <person name="Klopp C."/>
            <person name="Biteau N."/>
            <person name="Fitton-Ouhabi V."/>
            <person name="Dementhon K."/>
            <person name="Accoceberry I."/>
            <person name="Sherman D.J."/>
            <person name="Noel T."/>
        </authorList>
    </citation>
    <scope>NUCLEOTIDE SEQUENCE [LARGE SCALE GENOMIC DNA]</scope>
    <source>
        <strain evidence="2 3">CBS 6936</strain>
    </source>
</reference>
<evidence type="ECO:0000313" key="3">
    <source>
        <dbReference type="Proteomes" id="UP000195602"/>
    </source>
</evidence>
<feature type="compositionally biased region" description="Polar residues" evidence="1">
    <location>
        <begin position="48"/>
        <end position="63"/>
    </location>
</feature>
<feature type="compositionally biased region" description="Low complexity" evidence="1">
    <location>
        <begin position="150"/>
        <end position="161"/>
    </location>
</feature>
<name>A0AA91PXV0_CLALS</name>
<proteinExistence type="predicted"/>
<comment type="caution">
    <text evidence="2">The sequence shown here is derived from an EMBL/GenBank/DDBJ whole genome shotgun (WGS) entry which is preliminary data.</text>
</comment>
<protein>
    <submittedName>
        <fullName evidence="2">Uncharacterized protein</fullName>
    </submittedName>
</protein>
<dbReference type="Proteomes" id="UP000195602">
    <property type="component" value="Unassembled WGS sequence"/>
</dbReference>
<feature type="region of interest" description="Disordered" evidence="1">
    <location>
        <begin position="150"/>
        <end position="169"/>
    </location>
</feature>
<organism evidence="2 3">
    <name type="scientific">Clavispora lusitaniae</name>
    <name type="common">Candida lusitaniae</name>
    <dbReference type="NCBI Taxonomy" id="36911"/>
    <lineage>
        <taxon>Eukaryota</taxon>
        <taxon>Fungi</taxon>
        <taxon>Dikarya</taxon>
        <taxon>Ascomycota</taxon>
        <taxon>Saccharomycotina</taxon>
        <taxon>Pichiomycetes</taxon>
        <taxon>Metschnikowiaceae</taxon>
        <taxon>Clavispora</taxon>
    </lineage>
</organism>
<sequence>MVIPSNAIPIEIPVQYNYAQKEKPIRVQVTRFKVRASKRNDKREVTKENYSPVGSVSKGTNVTRGRAKVDTKTNDFGFGQGSVPKALYTKEDEPETKLEARPEPEFKWAPFFEPFIGKSNFKPGQRCKTKQAQNMAMHPVADKKEEIYSAGSEYSSSSSMSVHIQLPEV</sequence>